<organism evidence="1 2">
    <name type="scientific">Coemansia furcata</name>
    <dbReference type="NCBI Taxonomy" id="417177"/>
    <lineage>
        <taxon>Eukaryota</taxon>
        <taxon>Fungi</taxon>
        <taxon>Fungi incertae sedis</taxon>
        <taxon>Zoopagomycota</taxon>
        <taxon>Kickxellomycotina</taxon>
        <taxon>Kickxellomycetes</taxon>
        <taxon>Kickxellales</taxon>
        <taxon>Kickxellaceae</taxon>
        <taxon>Coemansia</taxon>
    </lineage>
</organism>
<proteinExistence type="predicted"/>
<evidence type="ECO:0000313" key="2">
    <source>
        <dbReference type="Proteomes" id="UP001140096"/>
    </source>
</evidence>
<keyword evidence="1" id="KW-0808">Transferase</keyword>
<reference evidence="1" key="1">
    <citation type="submission" date="2022-07" db="EMBL/GenBank/DDBJ databases">
        <title>Phylogenomic reconstructions and comparative analyses of Kickxellomycotina fungi.</title>
        <authorList>
            <person name="Reynolds N.K."/>
            <person name="Stajich J.E."/>
            <person name="Barry K."/>
            <person name="Grigoriev I.V."/>
            <person name="Crous P."/>
            <person name="Smith M.E."/>
        </authorList>
    </citation>
    <scope>NUCLEOTIDE SEQUENCE</scope>
    <source>
        <strain evidence="1">CBS 102833</strain>
    </source>
</reference>
<dbReference type="EMBL" id="JANBUP010000769">
    <property type="protein sequence ID" value="KAJ2810232.1"/>
    <property type="molecule type" value="Genomic_DNA"/>
</dbReference>
<sequence>MSSTNQTNIADATAVTTVKSDGKRDTGRTRRNNANDTPDVKLSKELAFILRHGAEKKGLKLRDDGSISLDDLRRYQKLKSVTFDEIKHAVDTNNKKRFTLYQEKDTWYIRAVQGHSLAIKEPPLVKLTAKTVPPVIVHGTMRGTIKAIEEGGLSKMGRTHIHFAKGLPSDADVISGMRKTANAYIYINIAKAMGDGIEFYESENGVILSKGLNDSGIIPAKYFESIQYRTTTASQ</sequence>
<dbReference type="Proteomes" id="UP001140096">
    <property type="component" value="Unassembled WGS sequence"/>
</dbReference>
<dbReference type="EC" id="2.7.1.160" evidence="1"/>
<keyword evidence="2" id="KW-1185">Reference proteome</keyword>
<evidence type="ECO:0000313" key="1">
    <source>
        <dbReference type="EMBL" id="KAJ2810232.1"/>
    </source>
</evidence>
<gene>
    <name evidence="1" type="primary">TPT1</name>
    <name evidence="1" type="ORF">H4S07_002784</name>
</gene>
<name>A0ACC1LKM6_9FUNG</name>
<accession>A0ACC1LKM6</accession>
<protein>
    <submittedName>
        <fullName evidence="1">tRNA 2'-phosphotransferase</fullName>
        <ecNumber evidence="1">2.7.1.160</ecNumber>
    </submittedName>
</protein>
<comment type="caution">
    <text evidence="1">The sequence shown here is derived from an EMBL/GenBank/DDBJ whole genome shotgun (WGS) entry which is preliminary data.</text>
</comment>